<feature type="region of interest" description="Disordered" evidence="5">
    <location>
        <begin position="135"/>
        <end position="155"/>
    </location>
</feature>
<evidence type="ECO:0000256" key="1">
    <source>
        <dbReference type="ARBA" id="ARBA00022723"/>
    </source>
</evidence>
<feature type="zinc finger region" description="dksA C4-type" evidence="4">
    <location>
        <begin position="96"/>
        <end position="120"/>
    </location>
</feature>
<evidence type="ECO:0000256" key="2">
    <source>
        <dbReference type="ARBA" id="ARBA00022771"/>
    </source>
</evidence>
<dbReference type="Pfam" id="PF01258">
    <property type="entry name" value="zf-dskA_traR"/>
    <property type="match status" value="1"/>
</dbReference>
<evidence type="ECO:0000256" key="4">
    <source>
        <dbReference type="PROSITE-ProRule" id="PRU00510"/>
    </source>
</evidence>
<dbReference type="NCBIfam" id="TIGR02890">
    <property type="entry name" value="bacill_yteA"/>
    <property type="match status" value="1"/>
</dbReference>
<feature type="domain" description="Zinc finger DksA/TraR C4-type" evidence="6">
    <location>
        <begin position="91"/>
        <end position="118"/>
    </location>
</feature>
<dbReference type="SUPFAM" id="SSF57716">
    <property type="entry name" value="Glucocorticoid receptor-like (DNA-binding domain)"/>
    <property type="match status" value="1"/>
</dbReference>
<dbReference type="RefSeq" id="WP_062492418.1">
    <property type="nucleotide sequence ID" value="NZ_BOVJ01000081.1"/>
</dbReference>
<reference evidence="7 8" key="1">
    <citation type="submission" date="2021-04" db="EMBL/GenBank/DDBJ databases">
        <title>Draft genome sequence of Paenibacillus cisolokensis, LC2-13A.</title>
        <authorList>
            <person name="Uke A."/>
            <person name="Chhe C."/>
            <person name="Baramee S."/>
            <person name="Kosugi A."/>
        </authorList>
    </citation>
    <scope>NUCLEOTIDE SEQUENCE [LARGE SCALE GENOMIC DNA]</scope>
    <source>
        <strain evidence="7 8">LC2-13A</strain>
    </source>
</reference>
<comment type="caution">
    <text evidence="7">The sequence shown here is derived from an EMBL/GenBank/DDBJ whole genome shotgun (WGS) entry which is preliminary data.</text>
</comment>
<feature type="region of interest" description="Disordered" evidence="5">
    <location>
        <begin position="169"/>
        <end position="196"/>
    </location>
</feature>
<sequence>MTTTLSEARLAELRSRLEAAKAEAERRLAGNDHYGLADSLREETGELSAIDNHPADVGSEMFERGKDVALLEKDDLRLRRIDAALHAISEGTYGRCLTCGEAIPYERLEAVPDTLYCKKHSPRQEVSLRRPAEEDMLDNPFGRSSMDEESSYNGFDGEDAWQIVESWGNSDSPALAENPNDASYDDMSVENDESDGYVEPLESFLATDITGRHISVVRNREYRDYLERREGDRALEVSEEP</sequence>
<evidence type="ECO:0000313" key="7">
    <source>
        <dbReference type="EMBL" id="GIQ64160.1"/>
    </source>
</evidence>
<evidence type="ECO:0000313" key="8">
    <source>
        <dbReference type="Proteomes" id="UP000680304"/>
    </source>
</evidence>
<protein>
    <recommendedName>
        <fullName evidence="6">Zinc finger DksA/TraR C4-type domain-containing protein</fullName>
    </recommendedName>
</protein>
<keyword evidence="3" id="KW-0862">Zinc</keyword>
<dbReference type="Proteomes" id="UP000680304">
    <property type="component" value="Unassembled WGS sequence"/>
</dbReference>
<keyword evidence="2" id="KW-0863">Zinc-finger</keyword>
<proteinExistence type="predicted"/>
<evidence type="ECO:0000256" key="5">
    <source>
        <dbReference type="SAM" id="MobiDB-lite"/>
    </source>
</evidence>
<dbReference type="PROSITE" id="PS51128">
    <property type="entry name" value="ZF_DKSA_2"/>
    <property type="match status" value="1"/>
</dbReference>
<accession>A0ABQ4N7L4</accession>
<dbReference type="EMBL" id="BOVJ01000081">
    <property type="protein sequence ID" value="GIQ64160.1"/>
    <property type="molecule type" value="Genomic_DNA"/>
</dbReference>
<feature type="compositionally biased region" description="Acidic residues" evidence="5">
    <location>
        <begin position="183"/>
        <end position="196"/>
    </location>
</feature>
<dbReference type="PANTHER" id="PTHR33823">
    <property type="entry name" value="RNA POLYMERASE-BINDING TRANSCRIPTION FACTOR DKSA-RELATED"/>
    <property type="match status" value="1"/>
</dbReference>
<dbReference type="InterPro" id="IPR014240">
    <property type="entry name" value="YteA"/>
</dbReference>
<organism evidence="7 8">
    <name type="scientific">Paenibacillus cisolokensis</name>
    <dbReference type="NCBI Taxonomy" id="1658519"/>
    <lineage>
        <taxon>Bacteria</taxon>
        <taxon>Bacillati</taxon>
        <taxon>Bacillota</taxon>
        <taxon>Bacilli</taxon>
        <taxon>Bacillales</taxon>
        <taxon>Paenibacillaceae</taxon>
        <taxon>Paenibacillus</taxon>
    </lineage>
</organism>
<keyword evidence="8" id="KW-1185">Reference proteome</keyword>
<keyword evidence="1" id="KW-0479">Metal-binding</keyword>
<name>A0ABQ4N7L4_9BACL</name>
<dbReference type="SUPFAM" id="SSF109635">
    <property type="entry name" value="DnaK suppressor protein DksA, alpha-hairpin domain"/>
    <property type="match status" value="1"/>
</dbReference>
<dbReference type="Gene3D" id="1.20.120.910">
    <property type="entry name" value="DksA, coiled-coil domain"/>
    <property type="match status" value="1"/>
</dbReference>
<evidence type="ECO:0000259" key="6">
    <source>
        <dbReference type="Pfam" id="PF01258"/>
    </source>
</evidence>
<dbReference type="InterPro" id="IPR037187">
    <property type="entry name" value="DnaK_N"/>
</dbReference>
<dbReference type="PANTHER" id="PTHR33823:SF4">
    <property type="entry name" value="GENERAL STRESS PROTEIN 16O"/>
    <property type="match status" value="1"/>
</dbReference>
<gene>
    <name evidence="7" type="primary">yteA</name>
    <name evidence="7" type="ORF">PACILC2_27280</name>
</gene>
<dbReference type="InterPro" id="IPR000962">
    <property type="entry name" value="Znf_DskA_TraR"/>
</dbReference>
<evidence type="ECO:0000256" key="3">
    <source>
        <dbReference type="ARBA" id="ARBA00022833"/>
    </source>
</evidence>